<keyword evidence="8" id="KW-1278">Translocase</keyword>
<gene>
    <name evidence="12" type="ORF">MHL29_09570</name>
</gene>
<dbReference type="CDD" id="cd03257">
    <property type="entry name" value="ABC_NikE_OppD_transporters"/>
    <property type="match status" value="2"/>
</dbReference>
<dbReference type="InterPro" id="IPR003439">
    <property type="entry name" value="ABC_transporter-like_ATP-bd"/>
</dbReference>
<protein>
    <submittedName>
        <fullName evidence="12">ABC transporter ATP-binding protein</fullName>
    </submittedName>
</protein>
<feature type="domain" description="ABC transporter" evidence="11">
    <location>
        <begin position="25"/>
        <end position="271"/>
    </location>
</feature>
<dbReference type="PANTHER" id="PTHR43297:SF14">
    <property type="entry name" value="ATPASE AAA-TYPE CORE DOMAIN-CONTAINING PROTEIN"/>
    <property type="match status" value="1"/>
</dbReference>
<name>A0ABS9Q2M8_9MICO</name>
<dbReference type="InterPro" id="IPR050388">
    <property type="entry name" value="ABC_Ni/Peptide_Import"/>
</dbReference>
<dbReference type="SMART" id="SM00382">
    <property type="entry name" value="AAA"/>
    <property type="match status" value="2"/>
</dbReference>
<comment type="subcellular location">
    <subcellularLocation>
        <location evidence="1">Cell membrane</location>
        <topology evidence="1">Peripheral membrane protein</topology>
    </subcellularLocation>
</comment>
<comment type="similarity">
    <text evidence="2">Belongs to the ABC transporter superfamily.</text>
</comment>
<keyword evidence="5" id="KW-0997">Cell inner membrane</keyword>
<keyword evidence="6" id="KW-0547">Nucleotide-binding</keyword>
<evidence type="ECO:0000256" key="2">
    <source>
        <dbReference type="ARBA" id="ARBA00005417"/>
    </source>
</evidence>
<keyword evidence="13" id="KW-1185">Reference proteome</keyword>
<dbReference type="InterPro" id="IPR013563">
    <property type="entry name" value="Oligopep_ABC_C"/>
</dbReference>
<organism evidence="12 13">
    <name type="scientific">Arsenicicoccus bolidensis</name>
    <dbReference type="NCBI Taxonomy" id="229480"/>
    <lineage>
        <taxon>Bacteria</taxon>
        <taxon>Bacillati</taxon>
        <taxon>Actinomycetota</taxon>
        <taxon>Actinomycetes</taxon>
        <taxon>Micrococcales</taxon>
        <taxon>Intrasporangiaceae</taxon>
        <taxon>Arsenicicoccus</taxon>
    </lineage>
</organism>
<evidence type="ECO:0000256" key="7">
    <source>
        <dbReference type="ARBA" id="ARBA00022840"/>
    </source>
</evidence>
<dbReference type="InterPro" id="IPR027417">
    <property type="entry name" value="P-loop_NTPase"/>
</dbReference>
<dbReference type="InterPro" id="IPR003593">
    <property type="entry name" value="AAA+_ATPase"/>
</dbReference>
<evidence type="ECO:0000256" key="6">
    <source>
        <dbReference type="ARBA" id="ARBA00022741"/>
    </source>
</evidence>
<evidence type="ECO:0000256" key="10">
    <source>
        <dbReference type="SAM" id="MobiDB-lite"/>
    </source>
</evidence>
<dbReference type="Pfam" id="PF08352">
    <property type="entry name" value="oligo_HPY"/>
    <property type="match status" value="1"/>
</dbReference>
<keyword evidence="3" id="KW-0813">Transport</keyword>
<sequence length="614" mass="66464">MDSTGPARDAASTTPGTPEGPVCVVEGLRVGLTGRGLDVVEDVDLVVSAGEVLGLVGESGSGKTTTGTALLGYARTGAEITGGRIDVAGHDLRSMSWQQVRAVRGLDVGYVPQDPSSALNPAIRIGQQLRELLDLHSIGTPQERDERVREILPEVGLPADDAFLRRYPHQLSGGQVQRVALAMVFLPRPAVLVLDEPTTGLDVTTQGKVLDTLGELCRRFDVAALYVTHDLSVVATIADRVAVMYAGQVVEVGATRAVFAEPAHPYTRALLRAIPHLHKPYALSGIPGLAPAPGRRPDGCRFNDRCEHAVEACRATQPALVEVSRTGGESHVARCIRVDELPPWDPEDRAVSDTVPDREREIVLEVGGLDVSYGRTQVVHDVSFDLARREIVALVGESGSGKTTTSRCVAGLHQDWTGRIELEGEQLVASARRRSPEQRKRVQYIFQNPYQSLNPRRTVEQILTRPLALFGIARGRAARERSAELLDQVQLDPSLLRLRAGRLSGGERQRVAIARALAAEPDVLVCDEITSALDVSIQGSITALLDRIKAERGISMLFVTHDLALVRSIADRIVVLSDGRVVEQGLTAQVLDHPQEDYTRELLAHTPQLANAFD</sequence>
<evidence type="ECO:0000256" key="9">
    <source>
        <dbReference type="ARBA" id="ARBA00023136"/>
    </source>
</evidence>
<dbReference type="Proteomes" id="UP001521931">
    <property type="component" value="Unassembled WGS sequence"/>
</dbReference>
<dbReference type="PROSITE" id="PS50893">
    <property type="entry name" value="ABC_TRANSPORTER_2"/>
    <property type="match status" value="2"/>
</dbReference>
<dbReference type="EMBL" id="JAKRCV010000026">
    <property type="protein sequence ID" value="MCG7322133.1"/>
    <property type="molecule type" value="Genomic_DNA"/>
</dbReference>
<feature type="region of interest" description="Disordered" evidence="10">
    <location>
        <begin position="1"/>
        <end position="20"/>
    </location>
</feature>
<keyword evidence="9" id="KW-0472">Membrane</keyword>
<evidence type="ECO:0000313" key="12">
    <source>
        <dbReference type="EMBL" id="MCG7322133.1"/>
    </source>
</evidence>
<dbReference type="GO" id="GO:0005524">
    <property type="term" value="F:ATP binding"/>
    <property type="evidence" value="ECO:0007669"/>
    <property type="project" value="UniProtKB-KW"/>
</dbReference>
<dbReference type="PROSITE" id="PS00211">
    <property type="entry name" value="ABC_TRANSPORTER_1"/>
    <property type="match status" value="1"/>
</dbReference>
<dbReference type="InterPro" id="IPR017871">
    <property type="entry name" value="ABC_transporter-like_CS"/>
</dbReference>
<dbReference type="NCBIfam" id="NF008453">
    <property type="entry name" value="PRK11308.1"/>
    <property type="match status" value="2"/>
</dbReference>
<evidence type="ECO:0000256" key="4">
    <source>
        <dbReference type="ARBA" id="ARBA00022475"/>
    </source>
</evidence>
<proteinExistence type="inferred from homology"/>
<evidence type="ECO:0000256" key="1">
    <source>
        <dbReference type="ARBA" id="ARBA00004202"/>
    </source>
</evidence>
<accession>A0ABS9Q2M8</accession>
<comment type="caution">
    <text evidence="12">The sequence shown here is derived from an EMBL/GenBank/DDBJ whole genome shotgun (WGS) entry which is preliminary data.</text>
</comment>
<dbReference type="PANTHER" id="PTHR43297">
    <property type="entry name" value="OLIGOPEPTIDE TRANSPORT ATP-BINDING PROTEIN APPD"/>
    <property type="match status" value="1"/>
</dbReference>
<dbReference type="Pfam" id="PF00005">
    <property type="entry name" value="ABC_tran"/>
    <property type="match status" value="2"/>
</dbReference>
<evidence type="ECO:0000313" key="13">
    <source>
        <dbReference type="Proteomes" id="UP001521931"/>
    </source>
</evidence>
<evidence type="ECO:0000256" key="8">
    <source>
        <dbReference type="ARBA" id="ARBA00022967"/>
    </source>
</evidence>
<keyword evidence="4" id="KW-1003">Cell membrane</keyword>
<evidence type="ECO:0000256" key="5">
    <source>
        <dbReference type="ARBA" id="ARBA00022519"/>
    </source>
</evidence>
<dbReference type="Gene3D" id="3.40.50.300">
    <property type="entry name" value="P-loop containing nucleotide triphosphate hydrolases"/>
    <property type="match status" value="2"/>
</dbReference>
<dbReference type="NCBIfam" id="TIGR01727">
    <property type="entry name" value="oligo_HPY"/>
    <property type="match status" value="1"/>
</dbReference>
<evidence type="ECO:0000259" key="11">
    <source>
        <dbReference type="PROSITE" id="PS50893"/>
    </source>
</evidence>
<feature type="domain" description="ABC transporter" evidence="11">
    <location>
        <begin position="364"/>
        <end position="603"/>
    </location>
</feature>
<dbReference type="RefSeq" id="WP_239264210.1">
    <property type="nucleotide sequence ID" value="NZ_JAKRCV010000026.1"/>
</dbReference>
<evidence type="ECO:0000256" key="3">
    <source>
        <dbReference type="ARBA" id="ARBA00022448"/>
    </source>
</evidence>
<keyword evidence="7 12" id="KW-0067">ATP-binding</keyword>
<reference evidence="12 13" key="1">
    <citation type="submission" date="2022-02" db="EMBL/GenBank/DDBJ databases">
        <title>Uncovering new skin microbiome diversity through culturing and metagenomics.</title>
        <authorList>
            <person name="Conlan S."/>
            <person name="Deming C."/>
            <person name="Nisc Comparative Sequencing Program N."/>
            <person name="Segre J.A."/>
        </authorList>
    </citation>
    <scope>NUCLEOTIDE SEQUENCE [LARGE SCALE GENOMIC DNA]</scope>
    <source>
        <strain evidence="12 13">ACRQZ</strain>
    </source>
</reference>
<dbReference type="SUPFAM" id="SSF52540">
    <property type="entry name" value="P-loop containing nucleoside triphosphate hydrolases"/>
    <property type="match status" value="2"/>
</dbReference>